<evidence type="ECO:0000313" key="1">
    <source>
        <dbReference type="EMBL" id="GAH65123.1"/>
    </source>
</evidence>
<name>X1J5U7_9ZZZZ</name>
<organism evidence="1">
    <name type="scientific">marine sediment metagenome</name>
    <dbReference type="NCBI Taxonomy" id="412755"/>
    <lineage>
        <taxon>unclassified sequences</taxon>
        <taxon>metagenomes</taxon>
        <taxon>ecological metagenomes</taxon>
    </lineage>
</organism>
<sequence length="224" mass="25927">MKQSIHLILAIMLAVPTGILAQEEDSVKTIKSGFIPGGTPAVAYDTDLGFLYGIIFNMYFYGDGSRYPKFDHSIYMEFSQTTKGSDKYIIRYDSDRLIKGIRTLGEISYQTEQTLDFYGFNGYKAYYNRVYEDDTQSNEEYKSRVFYRQDRKMIRLRTDFTGDIIENKLKWFGGLEFYDNRLDTVDIDKLNKGKAEADKLPGIGGGLFGWYAFDWKVLPADQIY</sequence>
<protein>
    <recommendedName>
        <fullName evidence="2">Bacterial surface antigen (D15) domain-containing protein</fullName>
    </recommendedName>
</protein>
<accession>X1J5U7</accession>
<comment type="caution">
    <text evidence="1">The sequence shown here is derived from an EMBL/GenBank/DDBJ whole genome shotgun (WGS) entry which is preliminary data.</text>
</comment>
<proteinExistence type="predicted"/>
<dbReference type="AlphaFoldDB" id="X1J5U7"/>
<dbReference type="EMBL" id="BARU01026643">
    <property type="protein sequence ID" value="GAH65123.1"/>
    <property type="molecule type" value="Genomic_DNA"/>
</dbReference>
<feature type="non-terminal residue" evidence="1">
    <location>
        <position position="224"/>
    </location>
</feature>
<evidence type="ECO:0008006" key="2">
    <source>
        <dbReference type="Google" id="ProtNLM"/>
    </source>
</evidence>
<gene>
    <name evidence="1" type="ORF">S03H2_42772</name>
</gene>
<reference evidence="1" key="1">
    <citation type="journal article" date="2014" name="Front. Microbiol.">
        <title>High frequency of phylogenetically diverse reductive dehalogenase-homologous genes in deep subseafloor sedimentary metagenomes.</title>
        <authorList>
            <person name="Kawai M."/>
            <person name="Futagami T."/>
            <person name="Toyoda A."/>
            <person name="Takaki Y."/>
            <person name="Nishi S."/>
            <person name="Hori S."/>
            <person name="Arai W."/>
            <person name="Tsubouchi T."/>
            <person name="Morono Y."/>
            <person name="Uchiyama I."/>
            <person name="Ito T."/>
            <person name="Fujiyama A."/>
            <person name="Inagaki F."/>
            <person name="Takami H."/>
        </authorList>
    </citation>
    <scope>NUCLEOTIDE SEQUENCE</scope>
    <source>
        <strain evidence="1">Expedition CK06-06</strain>
    </source>
</reference>